<evidence type="ECO:0008006" key="4">
    <source>
        <dbReference type="Google" id="ProtNLM"/>
    </source>
</evidence>
<sequence>MRMCWSGRLASGRLLIFLLGSLLATEAMAAKLYRFQVDGRTVLRDRIPAELLGQGYEVLGSNGMVIDVVPPAPTAEELVVRRTKEAAEQQRQEKMAQQKEADINLLRLYEQPSDVERARLRKAEEVGTYISLQERRQEALEQKLAQAQRQAEGFTSRGVEVPGDIQQELNEVSGVLADSKRDIRDRRTELGRITREYAEQYERVRILQVYPPGTLYDEVDFERVDRFSKAKPPVSR</sequence>
<evidence type="ECO:0000313" key="3">
    <source>
        <dbReference type="Proteomes" id="UP001620597"/>
    </source>
</evidence>
<dbReference type="EMBL" id="JBBKTX010000011">
    <property type="protein sequence ID" value="MFK4752762.1"/>
    <property type="molecule type" value="Genomic_DNA"/>
</dbReference>
<protein>
    <recommendedName>
        <fullName evidence="4">DUF4124 domain-containing protein</fullName>
    </recommendedName>
</protein>
<comment type="caution">
    <text evidence="2">The sequence shown here is derived from an EMBL/GenBank/DDBJ whole genome shotgun (WGS) entry which is preliminary data.</text>
</comment>
<evidence type="ECO:0000313" key="2">
    <source>
        <dbReference type="EMBL" id="MFK4752762.1"/>
    </source>
</evidence>
<dbReference type="RefSeq" id="WP_369855912.1">
    <property type="nucleotide sequence ID" value="NZ_JBBKTX010000011.1"/>
</dbReference>
<keyword evidence="3" id="KW-1185">Reference proteome</keyword>
<gene>
    <name evidence="2" type="ORF">WG929_10120</name>
</gene>
<dbReference type="Proteomes" id="UP001620597">
    <property type="component" value="Unassembled WGS sequence"/>
</dbReference>
<name>A0ABW8NIJ2_9GAMM</name>
<reference evidence="2 3" key="1">
    <citation type="submission" date="2024-03" db="EMBL/GenBank/DDBJ databases">
        <title>High-quality draft genome sequence of Oceanobacter sp. wDCs-4.</title>
        <authorList>
            <person name="Dong C."/>
        </authorList>
    </citation>
    <scope>NUCLEOTIDE SEQUENCE [LARGE SCALE GENOMIC DNA]</scope>
    <source>
        <strain evidence="3">wDCs-4</strain>
    </source>
</reference>
<accession>A0ABW8NIJ2</accession>
<keyword evidence="1" id="KW-0175">Coiled coil</keyword>
<organism evidence="2 3">
    <name type="scientific">Oceanobacter antarcticus</name>
    <dbReference type="NCBI Taxonomy" id="3133425"/>
    <lineage>
        <taxon>Bacteria</taxon>
        <taxon>Pseudomonadati</taxon>
        <taxon>Pseudomonadota</taxon>
        <taxon>Gammaproteobacteria</taxon>
        <taxon>Oceanospirillales</taxon>
        <taxon>Oceanospirillaceae</taxon>
        <taxon>Oceanobacter</taxon>
    </lineage>
</organism>
<proteinExistence type="predicted"/>
<feature type="coiled-coil region" evidence="1">
    <location>
        <begin position="130"/>
        <end position="157"/>
    </location>
</feature>
<evidence type="ECO:0000256" key="1">
    <source>
        <dbReference type="SAM" id="Coils"/>
    </source>
</evidence>